<comment type="similarity">
    <text evidence="2">Belongs to the nitroreductase family.</text>
</comment>
<accession>A0ABW0JKX5</accession>
<evidence type="ECO:0000313" key="7">
    <source>
        <dbReference type="EMBL" id="MFC5436376.1"/>
    </source>
</evidence>
<feature type="domain" description="Nitroreductase" evidence="6">
    <location>
        <begin position="209"/>
        <end position="300"/>
    </location>
</feature>
<evidence type="ECO:0000256" key="5">
    <source>
        <dbReference type="ARBA" id="ARBA00023002"/>
    </source>
</evidence>
<dbReference type="InterPro" id="IPR000415">
    <property type="entry name" value="Nitroreductase-like"/>
</dbReference>
<evidence type="ECO:0000256" key="3">
    <source>
        <dbReference type="ARBA" id="ARBA00022630"/>
    </source>
</evidence>
<dbReference type="PANTHER" id="PTHR43673">
    <property type="entry name" value="NAD(P)H NITROREDUCTASE YDGI-RELATED"/>
    <property type="match status" value="1"/>
</dbReference>
<keyword evidence="4" id="KW-0288">FMN</keyword>
<evidence type="ECO:0000256" key="4">
    <source>
        <dbReference type="ARBA" id="ARBA00022643"/>
    </source>
</evidence>
<dbReference type="RefSeq" id="WP_377303691.1">
    <property type="nucleotide sequence ID" value="NZ_JBHSMK010000004.1"/>
</dbReference>
<dbReference type="Gene3D" id="3.40.109.10">
    <property type="entry name" value="NADH Oxidase"/>
    <property type="match status" value="1"/>
</dbReference>
<protein>
    <submittedName>
        <fullName evidence="7">Nitroreductase family protein</fullName>
    </submittedName>
</protein>
<keyword evidence="8" id="KW-1185">Reference proteome</keyword>
<dbReference type="Pfam" id="PF00881">
    <property type="entry name" value="Nitroreductase"/>
    <property type="match status" value="2"/>
</dbReference>
<keyword evidence="5" id="KW-0560">Oxidoreductase</keyword>
<sequence length="326" mass="36705">MSIARRIKVALRPLRHVVWAVQGFAYDFSRFVRYGGWRSRGDSRKRDYKAVKIYHRMEKSLSFRERRANSGWAAATDLVHLLERDGDAAMPGYHEAVGIKVLRDFVASSDGDGDAARHVNAFLEKTRLDSVEGGVVELTADQLLAGRLDDPERFFLSRHSVRDFRPDPVPRELLKRALALAMKAPSVCNRQAWHVYHMDQRASIDRALAFQDGNRGFGHEVQCLLIITADLSAFHTHGERFQHWIDGGMFAMSLSLALHSLGLASCCLNWSRGAGDDRRLRRAVPLDGAHTVITMMAVGYASDHLKVCYSARRPVQSILTHLDDAK</sequence>
<comment type="caution">
    <text evidence="7">The sequence shown here is derived from an EMBL/GenBank/DDBJ whole genome shotgun (WGS) entry which is preliminary data.</text>
</comment>
<dbReference type="SUPFAM" id="SSF55469">
    <property type="entry name" value="FMN-dependent nitroreductase-like"/>
    <property type="match status" value="1"/>
</dbReference>
<evidence type="ECO:0000259" key="6">
    <source>
        <dbReference type="Pfam" id="PF00881"/>
    </source>
</evidence>
<keyword evidence="3" id="KW-0285">Flavoprotein</keyword>
<name>A0ABW0JKX5_9GAMM</name>
<proteinExistence type="inferred from homology"/>
<evidence type="ECO:0000256" key="2">
    <source>
        <dbReference type="ARBA" id="ARBA00007118"/>
    </source>
</evidence>
<gene>
    <name evidence="7" type="ORF">ACFPME_07390</name>
</gene>
<organism evidence="7 8">
    <name type="scientific">Rhodanobacter umsongensis</name>
    <dbReference type="NCBI Taxonomy" id="633153"/>
    <lineage>
        <taxon>Bacteria</taxon>
        <taxon>Pseudomonadati</taxon>
        <taxon>Pseudomonadota</taxon>
        <taxon>Gammaproteobacteria</taxon>
        <taxon>Lysobacterales</taxon>
        <taxon>Rhodanobacteraceae</taxon>
        <taxon>Rhodanobacter</taxon>
    </lineage>
</organism>
<reference evidence="8" key="1">
    <citation type="journal article" date="2019" name="Int. J. Syst. Evol. Microbiol.">
        <title>The Global Catalogue of Microorganisms (GCM) 10K type strain sequencing project: providing services to taxonomists for standard genome sequencing and annotation.</title>
        <authorList>
            <consortium name="The Broad Institute Genomics Platform"/>
            <consortium name="The Broad Institute Genome Sequencing Center for Infectious Disease"/>
            <person name="Wu L."/>
            <person name="Ma J."/>
        </authorList>
    </citation>
    <scope>NUCLEOTIDE SEQUENCE [LARGE SCALE GENOMIC DNA]</scope>
    <source>
        <strain evidence="8">JCM 17130</strain>
    </source>
</reference>
<comment type="cofactor">
    <cofactor evidence="1">
        <name>FMN</name>
        <dbReference type="ChEBI" id="CHEBI:58210"/>
    </cofactor>
</comment>
<dbReference type="InterPro" id="IPR029479">
    <property type="entry name" value="Nitroreductase"/>
</dbReference>
<evidence type="ECO:0000256" key="1">
    <source>
        <dbReference type="ARBA" id="ARBA00001917"/>
    </source>
</evidence>
<evidence type="ECO:0000313" key="8">
    <source>
        <dbReference type="Proteomes" id="UP001596013"/>
    </source>
</evidence>
<dbReference type="PANTHER" id="PTHR43673:SF2">
    <property type="entry name" value="NITROREDUCTASE"/>
    <property type="match status" value="1"/>
</dbReference>
<feature type="domain" description="Nitroreductase" evidence="6">
    <location>
        <begin position="157"/>
        <end position="205"/>
    </location>
</feature>
<dbReference type="Proteomes" id="UP001596013">
    <property type="component" value="Unassembled WGS sequence"/>
</dbReference>
<dbReference type="EMBL" id="JBHSMK010000004">
    <property type="protein sequence ID" value="MFC5436376.1"/>
    <property type="molecule type" value="Genomic_DNA"/>
</dbReference>